<gene>
    <name evidence="2" type="ORF">LSH36_28g04091</name>
</gene>
<keyword evidence="1" id="KW-0472">Membrane</keyword>
<keyword evidence="1" id="KW-0812">Transmembrane</keyword>
<protein>
    <submittedName>
        <fullName evidence="2">Uncharacterized protein</fullName>
    </submittedName>
</protein>
<proteinExistence type="predicted"/>
<evidence type="ECO:0000256" key="1">
    <source>
        <dbReference type="SAM" id="Phobius"/>
    </source>
</evidence>
<dbReference type="AlphaFoldDB" id="A0AAD9K9C2"/>
<reference evidence="2" key="1">
    <citation type="journal article" date="2023" name="Mol. Biol. Evol.">
        <title>Third-Generation Sequencing Reveals the Adaptive Role of the Epigenome in Three Deep-Sea Polychaetes.</title>
        <authorList>
            <person name="Perez M."/>
            <person name="Aroh O."/>
            <person name="Sun Y."/>
            <person name="Lan Y."/>
            <person name="Juniper S.K."/>
            <person name="Young C.R."/>
            <person name="Angers B."/>
            <person name="Qian P.Y."/>
        </authorList>
    </citation>
    <scope>NUCLEOTIDE SEQUENCE</scope>
    <source>
        <strain evidence="2">P08H-3</strain>
    </source>
</reference>
<accession>A0AAD9K9C2</accession>
<feature type="transmembrane region" description="Helical" evidence="1">
    <location>
        <begin position="43"/>
        <end position="67"/>
    </location>
</feature>
<keyword evidence="3" id="KW-1185">Reference proteome</keyword>
<evidence type="ECO:0000313" key="3">
    <source>
        <dbReference type="Proteomes" id="UP001208570"/>
    </source>
</evidence>
<name>A0AAD9K9C2_9ANNE</name>
<evidence type="ECO:0000313" key="2">
    <source>
        <dbReference type="EMBL" id="KAK2167404.1"/>
    </source>
</evidence>
<sequence length="111" mass="12886">MPPVQQTSMFVDEWQHVDKSANVKPSESTHKCLVHAINELMKYLVFMFSATKVAFIFIDCLHLLLLVPNIYKNIISKSSADVRRHHTIKRLKIPWLDIILMHIKSQISFNG</sequence>
<dbReference type="EMBL" id="JAODUP010000028">
    <property type="protein sequence ID" value="KAK2167404.1"/>
    <property type="molecule type" value="Genomic_DNA"/>
</dbReference>
<dbReference type="Proteomes" id="UP001208570">
    <property type="component" value="Unassembled WGS sequence"/>
</dbReference>
<comment type="caution">
    <text evidence="2">The sequence shown here is derived from an EMBL/GenBank/DDBJ whole genome shotgun (WGS) entry which is preliminary data.</text>
</comment>
<organism evidence="2 3">
    <name type="scientific">Paralvinella palmiformis</name>
    <dbReference type="NCBI Taxonomy" id="53620"/>
    <lineage>
        <taxon>Eukaryota</taxon>
        <taxon>Metazoa</taxon>
        <taxon>Spiralia</taxon>
        <taxon>Lophotrochozoa</taxon>
        <taxon>Annelida</taxon>
        <taxon>Polychaeta</taxon>
        <taxon>Sedentaria</taxon>
        <taxon>Canalipalpata</taxon>
        <taxon>Terebellida</taxon>
        <taxon>Terebelliformia</taxon>
        <taxon>Alvinellidae</taxon>
        <taxon>Paralvinella</taxon>
    </lineage>
</organism>
<keyword evidence="1" id="KW-1133">Transmembrane helix</keyword>